<evidence type="ECO:0000256" key="14">
    <source>
        <dbReference type="ARBA" id="ARBA00023098"/>
    </source>
</evidence>
<feature type="transmembrane region" description="Helical" evidence="24">
    <location>
        <begin position="176"/>
        <end position="194"/>
    </location>
</feature>
<dbReference type="EMBL" id="BORR01000003">
    <property type="protein sequence ID" value="GIO36127.1"/>
    <property type="molecule type" value="Genomic_DNA"/>
</dbReference>
<feature type="transmembrane region" description="Helical" evidence="24">
    <location>
        <begin position="50"/>
        <end position="68"/>
    </location>
</feature>
<evidence type="ECO:0000256" key="23">
    <source>
        <dbReference type="ARBA" id="ARBA00033406"/>
    </source>
</evidence>
<comment type="caution">
    <text evidence="25">The sequence shown here is derived from an EMBL/GenBank/DDBJ whole genome shotgun (WGS) entry which is preliminary data.</text>
</comment>
<protein>
    <recommendedName>
        <fullName evidence="7">Phosphatidate cytidylyltransferase</fullName>
        <ecNumber evidence="6">2.7.7.41</ecNumber>
    </recommendedName>
    <alternativeName>
        <fullName evidence="20">CDP-DAG synthase</fullName>
    </alternativeName>
    <alternativeName>
        <fullName evidence="22">CDP-DG synthase</fullName>
    </alternativeName>
    <alternativeName>
        <fullName evidence="18">CDP-diacylglycerol synthase</fullName>
    </alternativeName>
    <alternativeName>
        <fullName evidence="21">CDP-diglyceride pyrophosphorylase</fullName>
    </alternativeName>
    <alternativeName>
        <fullName evidence="23">CDP-diglyceride synthase</fullName>
    </alternativeName>
    <alternativeName>
        <fullName evidence="19">CTP:phosphatidate cytidylyltransferase</fullName>
    </alternativeName>
</protein>
<evidence type="ECO:0000256" key="3">
    <source>
        <dbReference type="ARBA" id="ARBA00005119"/>
    </source>
</evidence>
<evidence type="ECO:0000256" key="1">
    <source>
        <dbReference type="ARBA" id="ARBA00001698"/>
    </source>
</evidence>
<comment type="similarity">
    <text evidence="5">Belongs to the CDS family.</text>
</comment>
<keyword evidence="26" id="KW-1185">Reference proteome</keyword>
<evidence type="ECO:0000256" key="19">
    <source>
        <dbReference type="ARBA" id="ARBA00031825"/>
    </source>
</evidence>
<dbReference type="RefSeq" id="WP_212938492.1">
    <property type="nucleotide sequence ID" value="NZ_BORR01000003.1"/>
</dbReference>
<feature type="transmembrane region" description="Helical" evidence="24">
    <location>
        <begin position="103"/>
        <end position="123"/>
    </location>
</feature>
<dbReference type="EC" id="2.7.7.41" evidence="6"/>
<keyword evidence="13 24" id="KW-1133">Transmembrane helix</keyword>
<name>A0A919XT04_9BACL</name>
<dbReference type="AlphaFoldDB" id="A0A919XT04"/>
<gene>
    <name evidence="25" type="ORF">J41TS12_09880</name>
</gene>
<reference evidence="25 26" key="1">
    <citation type="submission" date="2021-03" db="EMBL/GenBank/DDBJ databases">
        <title>Antimicrobial resistance genes in bacteria isolated from Japanese honey, and their potential for conferring macrolide and lincosamide resistance in the American foulbrood pathogen Paenibacillus larvae.</title>
        <authorList>
            <person name="Okamoto M."/>
            <person name="Kumagai M."/>
            <person name="Kanamori H."/>
            <person name="Takamatsu D."/>
        </authorList>
    </citation>
    <scope>NUCLEOTIDE SEQUENCE [LARGE SCALE GENOMIC DNA]</scope>
    <source>
        <strain evidence="25 26">J41TS12</strain>
    </source>
</reference>
<evidence type="ECO:0000256" key="8">
    <source>
        <dbReference type="ARBA" id="ARBA00022475"/>
    </source>
</evidence>
<proteinExistence type="inferred from homology"/>
<dbReference type="PANTHER" id="PTHR46382">
    <property type="entry name" value="PHOSPHATIDATE CYTIDYLYLTRANSFERASE"/>
    <property type="match status" value="1"/>
</dbReference>
<evidence type="ECO:0000256" key="17">
    <source>
        <dbReference type="ARBA" id="ARBA00023264"/>
    </source>
</evidence>
<evidence type="ECO:0000256" key="22">
    <source>
        <dbReference type="ARBA" id="ARBA00032743"/>
    </source>
</evidence>
<dbReference type="PANTHER" id="PTHR46382:SF1">
    <property type="entry name" value="PHOSPHATIDATE CYTIDYLYLTRANSFERASE"/>
    <property type="match status" value="1"/>
</dbReference>
<evidence type="ECO:0000256" key="20">
    <source>
        <dbReference type="ARBA" id="ARBA00032253"/>
    </source>
</evidence>
<sequence length="267" mass="29100">MRQRMITGIVAGAGFLGLCMLGGLWYHVLVLLMSLIGYYEFVRMTGIRPFQGTAWIGYLGVLYTVFPWELLGVSMPLDLLRSYWLLMFLFLVVTVISKNQIPIGQMAMLFLGMVYIGIGFHYLAVTRSTADGHGLFWTFLMLAAIWSSDAGAYFTGRRIGKHKLWPAISPNKTIEGAVGGIVAAVIAAVLFAVFSGGILGIGQALLLGLCAAAVGQMGDLIQSGYKRVYGIKDSGTLLPGHGGILDRCDSWIIVFPFVHILQLLPIF</sequence>
<keyword evidence="11 24" id="KW-0812">Transmembrane</keyword>
<evidence type="ECO:0000256" key="13">
    <source>
        <dbReference type="ARBA" id="ARBA00022989"/>
    </source>
</evidence>
<keyword evidence="12 25" id="KW-0548">Nucleotidyltransferase</keyword>
<keyword evidence="8" id="KW-1003">Cell membrane</keyword>
<keyword evidence="15 24" id="KW-0472">Membrane</keyword>
<comment type="pathway">
    <text evidence="3">Phospholipid metabolism; CDP-diacylglycerol biosynthesis; CDP-diacylglycerol from sn-glycerol 3-phosphate: step 3/3.</text>
</comment>
<evidence type="ECO:0000313" key="25">
    <source>
        <dbReference type="EMBL" id="GIO36127.1"/>
    </source>
</evidence>
<evidence type="ECO:0000256" key="4">
    <source>
        <dbReference type="ARBA" id="ARBA00005189"/>
    </source>
</evidence>
<evidence type="ECO:0000256" key="15">
    <source>
        <dbReference type="ARBA" id="ARBA00023136"/>
    </source>
</evidence>
<dbReference type="GO" id="GO:0016024">
    <property type="term" value="P:CDP-diacylglycerol biosynthetic process"/>
    <property type="evidence" value="ECO:0007669"/>
    <property type="project" value="TreeGrafter"/>
</dbReference>
<dbReference type="GO" id="GO:0005886">
    <property type="term" value="C:plasma membrane"/>
    <property type="evidence" value="ECO:0007669"/>
    <property type="project" value="UniProtKB-SubCell"/>
</dbReference>
<evidence type="ECO:0000256" key="5">
    <source>
        <dbReference type="ARBA" id="ARBA00010185"/>
    </source>
</evidence>
<evidence type="ECO:0000256" key="10">
    <source>
        <dbReference type="ARBA" id="ARBA00022679"/>
    </source>
</evidence>
<comment type="subcellular location">
    <subcellularLocation>
        <location evidence="2">Cell membrane</location>
        <topology evidence="2">Multi-pass membrane protein</topology>
    </subcellularLocation>
</comment>
<feature type="transmembrane region" description="Helical" evidence="24">
    <location>
        <begin position="80"/>
        <end position="96"/>
    </location>
</feature>
<keyword evidence="14" id="KW-0443">Lipid metabolism</keyword>
<evidence type="ECO:0000256" key="12">
    <source>
        <dbReference type="ARBA" id="ARBA00022695"/>
    </source>
</evidence>
<evidence type="ECO:0000256" key="24">
    <source>
        <dbReference type="SAM" id="Phobius"/>
    </source>
</evidence>
<keyword evidence="16" id="KW-0594">Phospholipid biosynthesis</keyword>
<dbReference type="Pfam" id="PF01148">
    <property type="entry name" value="CTP_transf_1"/>
    <property type="match status" value="1"/>
</dbReference>
<evidence type="ECO:0000256" key="11">
    <source>
        <dbReference type="ARBA" id="ARBA00022692"/>
    </source>
</evidence>
<comment type="catalytic activity">
    <reaction evidence="1">
        <text>a 1,2-diacyl-sn-glycero-3-phosphate + CTP + H(+) = a CDP-1,2-diacyl-sn-glycerol + diphosphate</text>
        <dbReference type="Rhea" id="RHEA:16229"/>
        <dbReference type="ChEBI" id="CHEBI:15378"/>
        <dbReference type="ChEBI" id="CHEBI:33019"/>
        <dbReference type="ChEBI" id="CHEBI:37563"/>
        <dbReference type="ChEBI" id="CHEBI:58332"/>
        <dbReference type="ChEBI" id="CHEBI:58608"/>
        <dbReference type="EC" id="2.7.7.41"/>
    </reaction>
</comment>
<accession>A0A919XT04</accession>
<evidence type="ECO:0000256" key="16">
    <source>
        <dbReference type="ARBA" id="ARBA00023209"/>
    </source>
</evidence>
<evidence type="ECO:0000256" key="7">
    <source>
        <dbReference type="ARBA" id="ARBA00019373"/>
    </source>
</evidence>
<feature type="transmembrane region" description="Helical" evidence="24">
    <location>
        <begin position="135"/>
        <end position="155"/>
    </location>
</feature>
<comment type="pathway">
    <text evidence="4">Lipid metabolism.</text>
</comment>
<evidence type="ECO:0000256" key="21">
    <source>
        <dbReference type="ARBA" id="ARBA00032396"/>
    </source>
</evidence>
<organism evidence="25 26">
    <name type="scientific">Paenibacillus antibioticophila</name>
    <dbReference type="NCBI Taxonomy" id="1274374"/>
    <lineage>
        <taxon>Bacteria</taxon>
        <taxon>Bacillati</taxon>
        <taxon>Bacillota</taxon>
        <taxon>Bacilli</taxon>
        <taxon>Bacillales</taxon>
        <taxon>Paenibacillaceae</taxon>
        <taxon>Paenibacillus</taxon>
    </lineage>
</organism>
<keyword evidence="9" id="KW-0444">Lipid biosynthesis</keyword>
<dbReference type="GO" id="GO:0004605">
    <property type="term" value="F:phosphatidate cytidylyltransferase activity"/>
    <property type="evidence" value="ECO:0007669"/>
    <property type="project" value="UniProtKB-EC"/>
</dbReference>
<evidence type="ECO:0000256" key="18">
    <source>
        <dbReference type="ARBA" id="ARBA00029893"/>
    </source>
</evidence>
<evidence type="ECO:0000256" key="9">
    <source>
        <dbReference type="ARBA" id="ARBA00022516"/>
    </source>
</evidence>
<evidence type="ECO:0000313" key="26">
    <source>
        <dbReference type="Proteomes" id="UP000681162"/>
    </source>
</evidence>
<evidence type="ECO:0000256" key="6">
    <source>
        <dbReference type="ARBA" id="ARBA00012487"/>
    </source>
</evidence>
<keyword evidence="10" id="KW-0808">Transferase</keyword>
<dbReference type="Proteomes" id="UP000681162">
    <property type="component" value="Unassembled WGS sequence"/>
</dbReference>
<feature type="transmembrane region" description="Helical" evidence="24">
    <location>
        <begin position="6"/>
        <end position="38"/>
    </location>
</feature>
<evidence type="ECO:0000256" key="2">
    <source>
        <dbReference type="ARBA" id="ARBA00004651"/>
    </source>
</evidence>
<keyword evidence="17" id="KW-1208">Phospholipid metabolism</keyword>